<feature type="domain" description="PAC" evidence="7">
    <location>
        <begin position="430"/>
        <end position="481"/>
    </location>
</feature>
<dbReference type="SMART" id="SM00091">
    <property type="entry name" value="PAS"/>
    <property type="match status" value="3"/>
</dbReference>
<gene>
    <name evidence="8" type="ORF">SAMN04488691_103297</name>
</gene>
<dbReference type="EMBL" id="FOAD01000003">
    <property type="protein sequence ID" value="SEL22170.1"/>
    <property type="molecule type" value="Genomic_DNA"/>
</dbReference>
<comment type="catalytic activity">
    <reaction evidence="1">
        <text>ATP + protein L-histidine = ADP + protein N-phospho-L-histidine.</text>
        <dbReference type="EC" id="2.7.13.3"/>
    </reaction>
</comment>
<dbReference type="InterPro" id="IPR000014">
    <property type="entry name" value="PAS"/>
</dbReference>
<dbReference type="SUPFAM" id="SSF52172">
    <property type="entry name" value="CheY-like"/>
    <property type="match status" value="1"/>
</dbReference>
<dbReference type="InterPro" id="IPR001610">
    <property type="entry name" value="PAC"/>
</dbReference>
<dbReference type="PRINTS" id="PR00344">
    <property type="entry name" value="BCTRLSENSOR"/>
</dbReference>
<dbReference type="InterPro" id="IPR003594">
    <property type="entry name" value="HATPase_dom"/>
</dbReference>
<dbReference type="GO" id="GO:0000155">
    <property type="term" value="F:phosphorelay sensor kinase activity"/>
    <property type="evidence" value="ECO:0007669"/>
    <property type="project" value="InterPro"/>
</dbReference>
<evidence type="ECO:0000256" key="3">
    <source>
        <dbReference type="ARBA" id="ARBA00022553"/>
    </source>
</evidence>
<evidence type="ECO:0000259" key="6">
    <source>
        <dbReference type="PROSITE" id="PS50109"/>
    </source>
</evidence>
<dbReference type="CDD" id="cd00082">
    <property type="entry name" value="HisKA"/>
    <property type="match status" value="1"/>
</dbReference>
<keyword evidence="4" id="KW-0808">Transferase</keyword>
<evidence type="ECO:0000313" key="8">
    <source>
        <dbReference type="EMBL" id="SEL22170.1"/>
    </source>
</evidence>
<dbReference type="InterPro" id="IPR036097">
    <property type="entry name" value="HisK_dim/P_sf"/>
</dbReference>
<dbReference type="EC" id="2.7.13.3" evidence="2"/>
<evidence type="ECO:0000313" key="9">
    <source>
        <dbReference type="Proteomes" id="UP000183894"/>
    </source>
</evidence>
<dbReference type="AlphaFoldDB" id="A0A1H7NF80"/>
<evidence type="ECO:0000256" key="1">
    <source>
        <dbReference type="ARBA" id="ARBA00000085"/>
    </source>
</evidence>
<dbReference type="InterPro" id="IPR013656">
    <property type="entry name" value="PAS_4"/>
</dbReference>
<dbReference type="InterPro" id="IPR003661">
    <property type="entry name" value="HisK_dim/P_dom"/>
</dbReference>
<evidence type="ECO:0000259" key="7">
    <source>
        <dbReference type="PROSITE" id="PS50113"/>
    </source>
</evidence>
<dbReference type="PANTHER" id="PTHR43304">
    <property type="entry name" value="PHYTOCHROME-LIKE PROTEIN CPH1"/>
    <property type="match status" value="1"/>
</dbReference>
<dbReference type="SMART" id="SM00086">
    <property type="entry name" value="PAC"/>
    <property type="match status" value="2"/>
</dbReference>
<dbReference type="Gene3D" id="2.10.70.100">
    <property type="match status" value="1"/>
</dbReference>
<keyword evidence="5" id="KW-0418">Kinase</keyword>
<accession>A0A1H7NF80</accession>
<dbReference type="PROSITE" id="PS50113">
    <property type="entry name" value="PAC"/>
    <property type="match status" value="1"/>
</dbReference>
<reference evidence="8 9" key="1">
    <citation type="submission" date="2016-10" db="EMBL/GenBank/DDBJ databases">
        <authorList>
            <person name="de Groot N.N."/>
        </authorList>
    </citation>
    <scope>NUCLEOTIDE SEQUENCE [LARGE SCALE GENOMIC DNA]</scope>
    <source>
        <strain evidence="8 9">CDM_5</strain>
    </source>
</reference>
<dbReference type="Gene3D" id="3.30.450.20">
    <property type="entry name" value="PAS domain"/>
    <property type="match status" value="3"/>
</dbReference>
<dbReference type="Pfam" id="PF08448">
    <property type="entry name" value="PAS_4"/>
    <property type="match status" value="1"/>
</dbReference>
<dbReference type="SUPFAM" id="SSF47384">
    <property type="entry name" value="Homodimeric domain of signal transducing histidine kinase"/>
    <property type="match status" value="1"/>
</dbReference>
<dbReference type="Pfam" id="PF13426">
    <property type="entry name" value="PAS_9"/>
    <property type="match status" value="1"/>
</dbReference>
<dbReference type="CDD" id="cd00130">
    <property type="entry name" value="PAS"/>
    <property type="match status" value="2"/>
</dbReference>
<dbReference type="InterPro" id="IPR005467">
    <property type="entry name" value="His_kinase_dom"/>
</dbReference>
<evidence type="ECO:0000256" key="5">
    <source>
        <dbReference type="ARBA" id="ARBA00022777"/>
    </source>
</evidence>
<dbReference type="Gene3D" id="1.10.287.130">
    <property type="match status" value="1"/>
</dbReference>
<keyword evidence="3" id="KW-0597">Phosphoprotein</keyword>
<dbReference type="Proteomes" id="UP000183894">
    <property type="component" value="Unassembled WGS sequence"/>
</dbReference>
<sequence>MTERLNVLVADEDEPLRERLAEALPRVVGDEDVAVDTAEAGDTEAVWDALETSRVDCVVVSTRMTNGNGDSLSSAVQVEGVPVVSYERTDPSDIDIENLGRVVYDAARNSVGSLNHRALFEAVNVGLAVRDLETLELVDINHQYADLLGTDPESLLNTFPIDITADIPEYTAERARNEVNRAIQTGSNVFLWPIEGAGDEAVWIRVSLTVAELSGRRRLISTVEDVTEEQRRERELESLKHAVDSVDAGVTITEDSVHKYANEAAARIFGYPDAESLVGLSWTELYDDWEVTRIRELVQPELDETGKWQGEVQLKQLPGDTIPVRLSITALPDERYVVVFQDLTEQKKRERELERSRDFLERTQRISKVGGWELDLETNTLAWTEQTKRIHEVPLDYDPSLEDAFEFYVPDDRERVRTVVERCRDDGVSWEEEFQIVTAKGAELWVRTRGEPVIRNGRVAALRGTIQDVTTRRNREQELERTNAELEALNRIVRHDIRNDMTVIVGWAELLSDHVDESGNDILQRILSTGRHTIEITEVARDLIETMSGGVVETHPVGLAETLDRELASIRHAFPQATFEVDGEIPDVAVRANPLLASAFGNVLNNAVQHTGEETMVTVSATADDDVATIEIADNGPGIPDNRKDIVFGKGEKGLDSSGTGLGLYLVYKLVDSYGGEIHIEDNDPTGTVVIIELPVATPESVTHD</sequence>
<dbReference type="SUPFAM" id="SSF55874">
    <property type="entry name" value="ATPase domain of HSP90 chaperone/DNA topoisomerase II/histidine kinase"/>
    <property type="match status" value="1"/>
</dbReference>
<dbReference type="Pfam" id="PF08447">
    <property type="entry name" value="PAS_3"/>
    <property type="match status" value="1"/>
</dbReference>
<evidence type="ECO:0000256" key="4">
    <source>
        <dbReference type="ARBA" id="ARBA00022679"/>
    </source>
</evidence>
<dbReference type="InterPro" id="IPR011006">
    <property type="entry name" value="CheY-like_superfamily"/>
</dbReference>
<organism evidence="8 9">
    <name type="scientific">Haloferax larsenii</name>
    <dbReference type="NCBI Taxonomy" id="302484"/>
    <lineage>
        <taxon>Archaea</taxon>
        <taxon>Methanobacteriati</taxon>
        <taxon>Methanobacteriota</taxon>
        <taxon>Stenosarchaea group</taxon>
        <taxon>Halobacteria</taxon>
        <taxon>Halobacteriales</taxon>
        <taxon>Haloferacaceae</taxon>
        <taxon>Haloferax</taxon>
    </lineage>
</organism>
<dbReference type="NCBIfam" id="TIGR00229">
    <property type="entry name" value="sensory_box"/>
    <property type="match status" value="2"/>
</dbReference>
<dbReference type="InterPro" id="IPR052162">
    <property type="entry name" value="Sensor_kinase/Photoreceptor"/>
</dbReference>
<dbReference type="InterPro" id="IPR004358">
    <property type="entry name" value="Sig_transdc_His_kin-like_C"/>
</dbReference>
<dbReference type="InterPro" id="IPR000700">
    <property type="entry name" value="PAS-assoc_C"/>
</dbReference>
<feature type="domain" description="Histidine kinase" evidence="6">
    <location>
        <begin position="492"/>
        <end position="698"/>
    </location>
</feature>
<dbReference type="SMART" id="SM00387">
    <property type="entry name" value="HATPase_c"/>
    <property type="match status" value="1"/>
</dbReference>
<dbReference type="Pfam" id="PF02518">
    <property type="entry name" value="HATPase_c"/>
    <property type="match status" value="1"/>
</dbReference>
<dbReference type="PROSITE" id="PS50109">
    <property type="entry name" value="HIS_KIN"/>
    <property type="match status" value="1"/>
</dbReference>
<dbReference type="Pfam" id="PF00512">
    <property type="entry name" value="HisKA"/>
    <property type="match status" value="1"/>
</dbReference>
<proteinExistence type="predicted"/>
<dbReference type="OrthoDB" id="3369at2157"/>
<evidence type="ECO:0000256" key="2">
    <source>
        <dbReference type="ARBA" id="ARBA00012438"/>
    </source>
</evidence>
<dbReference type="CDD" id="cd00075">
    <property type="entry name" value="HATPase"/>
    <property type="match status" value="1"/>
</dbReference>
<dbReference type="InterPro" id="IPR035965">
    <property type="entry name" value="PAS-like_dom_sf"/>
</dbReference>
<protein>
    <recommendedName>
        <fullName evidence="2">histidine kinase</fullName>
        <ecNumber evidence="2">2.7.13.3</ecNumber>
    </recommendedName>
</protein>
<dbReference type="RefSeq" id="WP_074793311.1">
    <property type="nucleotide sequence ID" value="NZ_FOAD01000003.1"/>
</dbReference>
<dbReference type="InterPro" id="IPR013655">
    <property type="entry name" value="PAS_fold_3"/>
</dbReference>
<dbReference type="InterPro" id="IPR036890">
    <property type="entry name" value="HATPase_C_sf"/>
</dbReference>
<dbReference type="PANTHER" id="PTHR43304:SF1">
    <property type="entry name" value="PAC DOMAIN-CONTAINING PROTEIN"/>
    <property type="match status" value="1"/>
</dbReference>
<name>A0A1H7NF80_HALLR</name>
<dbReference type="SUPFAM" id="SSF55785">
    <property type="entry name" value="PYP-like sensor domain (PAS domain)"/>
    <property type="match status" value="3"/>
</dbReference>
<dbReference type="Gene3D" id="3.30.565.10">
    <property type="entry name" value="Histidine kinase-like ATPase, C-terminal domain"/>
    <property type="match status" value="1"/>
</dbReference>